<gene>
    <name evidence="2" type="ORF">NCTC13063_01129</name>
</gene>
<evidence type="ECO:0000313" key="3">
    <source>
        <dbReference type="Proteomes" id="UP000255283"/>
    </source>
</evidence>
<dbReference type="Proteomes" id="UP000255283">
    <property type="component" value="Unassembled WGS sequence"/>
</dbReference>
<dbReference type="AlphaFoldDB" id="A0AAQ1UIA7"/>
<keyword evidence="1" id="KW-0812">Transmembrane</keyword>
<sequence length="156" mass="17695">MARERFCAVCLSVRVANRFFVCPLFSPVICIFLLLCLPLHGRGERVFASPFSFSPCHSLRFGLFGFAKRAGRRCRPARPAFRVRPFRAPARARRHPFPPFPAFPSVRGAPAIVSAPSAAVRLFPVFPEFRAIPFPPAPFRPFSSRGPRPRIYYYKV</sequence>
<keyword evidence="1" id="KW-1133">Transmembrane helix</keyword>
<protein>
    <submittedName>
        <fullName evidence="2">Uncharacterized protein</fullName>
    </submittedName>
</protein>
<dbReference type="EMBL" id="UGTJ01000001">
    <property type="protein sequence ID" value="SUB79852.1"/>
    <property type="molecule type" value="Genomic_DNA"/>
</dbReference>
<reference evidence="2 3" key="1">
    <citation type="submission" date="2018-06" db="EMBL/GenBank/DDBJ databases">
        <authorList>
            <consortium name="Pathogen Informatics"/>
            <person name="Doyle S."/>
        </authorList>
    </citation>
    <scope>NUCLEOTIDE SEQUENCE [LARGE SCALE GENOMIC DNA]</scope>
    <source>
        <strain evidence="2 3">NCTC13063</strain>
    </source>
</reference>
<keyword evidence="1" id="KW-0472">Membrane</keyword>
<organism evidence="2 3">
    <name type="scientific">Segatella buccae</name>
    <dbReference type="NCBI Taxonomy" id="28126"/>
    <lineage>
        <taxon>Bacteria</taxon>
        <taxon>Pseudomonadati</taxon>
        <taxon>Bacteroidota</taxon>
        <taxon>Bacteroidia</taxon>
        <taxon>Bacteroidales</taxon>
        <taxon>Prevotellaceae</taxon>
        <taxon>Segatella</taxon>
    </lineage>
</organism>
<proteinExistence type="predicted"/>
<evidence type="ECO:0000256" key="1">
    <source>
        <dbReference type="SAM" id="Phobius"/>
    </source>
</evidence>
<evidence type="ECO:0000313" key="2">
    <source>
        <dbReference type="EMBL" id="SUB79852.1"/>
    </source>
</evidence>
<feature type="transmembrane region" description="Helical" evidence="1">
    <location>
        <begin position="20"/>
        <end position="40"/>
    </location>
</feature>
<accession>A0AAQ1UIA7</accession>
<name>A0AAQ1UIA7_9BACT</name>
<comment type="caution">
    <text evidence="2">The sequence shown here is derived from an EMBL/GenBank/DDBJ whole genome shotgun (WGS) entry which is preliminary data.</text>
</comment>